<reference evidence="1 2" key="1">
    <citation type="submission" date="2023-07" db="EMBL/GenBank/DDBJ databases">
        <title>Sequencing the genomes of 1000 actinobacteria strains.</title>
        <authorList>
            <person name="Klenk H.-P."/>
        </authorList>
    </citation>
    <scope>NUCLEOTIDE SEQUENCE [LARGE SCALE GENOMIC DNA]</scope>
    <source>
        <strain evidence="1 2">DSM 14555</strain>
    </source>
</reference>
<keyword evidence="2" id="KW-1185">Reference proteome</keyword>
<dbReference type="Gene3D" id="1.10.357.10">
    <property type="entry name" value="Tetracycline Repressor, domain 2"/>
    <property type="match status" value="1"/>
</dbReference>
<protein>
    <submittedName>
        <fullName evidence="1">AcrR family transcriptional regulator</fullName>
    </submittedName>
</protein>
<dbReference type="RefSeq" id="WP_309797589.1">
    <property type="nucleotide sequence ID" value="NZ_BAAAHY010000005.1"/>
</dbReference>
<dbReference type="Proteomes" id="UP001185069">
    <property type="component" value="Unassembled WGS sequence"/>
</dbReference>
<sequence>MRRLAQALGVSTFTLTYQFNSQEELMTAIRGAAGERLKALAGVLETAPKSVFAYAEGVRRFWTLAQTAEYSTCIRVEMEESMLRVLGPEAANPCGRAWHQWRSRLVDAMVSLGVQPSVAVIEAEVSLASTFGLLYAAISSPGENFAASFDYALSAHAERVLELVGASAESSELSNLIG</sequence>
<evidence type="ECO:0000313" key="1">
    <source>
        <dbReference type="EMBL" id="MDR6269345.1"/>
    </source>
</evidence>
<organism evidence="1 2">
    <name type="scientific">Arthrobacter russicus</name>
    <dbReference type="NCBI Taxonomy" id="172040"/>
    <lineage>
        <taxon>Bacteria</taxon>
        <taxon>Bacillati</taxon>
        <taxon>Actinomycetota</taxon>
        <taxon>Actinomycetes</taxon>
        <taxon>Micrococcales</taxon>
        <taxon>Micrococcaceae</taxon>
        <taxon>Arthrobacter</taxon>
    </lineage>
</organism>
<accession>A0ABU1JA92</accession>
<gene>
    <name evidence="1" type="ORF">JOE69_001583</name>
</gene>
<evidence type="ECO:0000313" key="2">
    <source>
        <dbReference type="Proteomes" id="UP001185069"/>
    </source>
</evidence>
<name>A0ABU1JA92_9MICC</name>
<proteinExistence type="predicted"/>
<comment type="caution">
    <text evidence="1">The sequence shown here is derived from an EMBL/GenBank/DDBJ whole genome shotgun (WGS) entry which is preliminary data.</text>
</comment>
<dbReference type="EMBL" id="JAVDQF010000001">
    <property type="protein sequence ID" value="MDR6269345.1"/>
    <property type="molecule type" value="Genomic_DNA"/>
</dbReference>